<proteinExistence type="predicted"/>
<name>A0A8C5QAK8_9ANUR</name>
<dbReference type="PANTHER" id="PTHR23232:SF142">
    <property type="entry name" value="GASTRULA ZINC FINGER PROTEIN XLCGF57.1-LIKE-RELATED"/>
    <property type="match status" value="1"/>
</dbReference>
<sequence length="128" mass="14646">CLSPDIFEDVAVYFSQEEWDCLKEEEKELYRDVMMENYQTLCSLGKKVSPSFTGSFIQNIFYCSASTALSNLQGCELNHICPVYNTGYTSSYLQHIHDFSSGRMCTLLKCFLPTTKIMLFGSSGKHFR</sequence>
<feature type="domain" description="KRAB" evidence="1">
    <location>
        <begin position="5"/>
        <end position="91"/>
    </location>
</feature>
<dbReference type="OrthoDB" id="9892686at2759"/>
<dbReference type="InterPro" id="IPR050169">
    <property type="entry name" value="Krueppel_C2H2_ZnF"/>
</dbReference>
<dbReference type="GeneTree" id="ENSGT01010000228646"/>
<protein>
    <recommendedName>
        <fullName evidence="1">KRAB domain-containing protein</fullName>
    </recommendedName>
</protein>
<dbReference type="InterPro" id="IPR001909">
    <property type="entry name" value="KRAB"/>
</dbReference>
<evidence type="ECO:0000313" key="3">
    <source>
        <dbReference type="Proteomes" id="UP000694569"/>
    </source>
</evidence>
<evidence type="ECO:0000259" key="1">
    <source>
        <dbReference type="PROSITE" id="PS50805"/>
    </source>
</evidence>
<reference evidence="2" key="1">
    <citation type="submission" date="2025-08" db="UniProtKB">
        <authorList>
            <consortium name="Ensembl"/>
        </authorList>
    </citation>
    <scope>IDENTIFICATION</scope>
</reference>
<dbReference type="PANTHER" id="PTHR23232">
    <property type="entry name" value="KRAB DOMAIN C2H2 ZINC FINGER"/>
    <property type="match status" value="1"/>
</dbReference>
<dbReference type="PROSITE" id="PS50805">
    <property type="entry name" value="KRAB"/>
    <property type="match status" value="1"/>
</dbReference>
<dbReference type="GO" id="GO:0006355">
    <property type="term" value="P:regulation of DNA-templated transcription"/>
    <property type="evidence" value="ECO:0007669"/>
    <property type="project" value="InterPro"/>
</dbReference>
<dbReference type="Gene3D" id="6.10.140.140">
    <property type="match status" value="1"/>
</dbReference>
<organism evidence="2 3">
    <name type="scientific">Leptobrachium leishanense</name>
    <name type="common">Leishan spiny toad</name>
    <dbReference type="NCBI Taxonomy" id="445787"/>
    <lineage>
        <taxon>Eukaryota</taxon>
        <taxon>Metazoa</taxon>
        <taxon>Chordata</taxon>
        <taxon>Craniata</taxon>
        <taxon>Vertebrata</taxon>
        <taxon>Euteleostomi</taxon>
        <taxon>Amphibia</taxon>
        <taxon>Batrachia</taxon>
        <taxon>Anura</taxon>
        <taxon>Pelobatoidea</taxon>
        <taxon>Megophryidae</taxon>
        <taxon>Leptobrachium</taxon>
    </lineage>
</organism>
<reference evidence="2" key="2">
    <citation type="submission" date="2025-09" db="UniProtKB">
        <authorList>
            <consortium name="Ensembl"/>
        </authorList>
    </citation>
    <scope>IDENTIFICATION</scope>
</reference>
<dbReference type="SMART" id="SM00349">
    <property type="entry name" value="KRAB"/>
    <property type="match status" value="1"/>
</dbReference>
<dbReference type="SUPFAM" id="SSF109640">
    <property type="entry name" value="KRAB domain (Kruppel-associated box)"/>
    <property type="match status" value="1"/>
</dbReference>
<evidence type="ECO:0000313" key="2">
    <source>
        <dbReference type="Ensembl" id="ENSLLEP00000034628.1"/>
    </source>
</evidence>
<dbReference type="Proteomes" id="UP000694569">
    <property type="component" value="Unplaced"/>
</dbReference>
<accession>A0A8C5QAK8</accession>
<dbReference type="Ensembl" id="ENSLLET00000035947.1">
    <property type="protein sequence ID" value="ENSLLEP00000034628.1"/>
    <property type="gene ID" value="ENSLLEG00000021885.1"/>
</dbReference>
<keyword evidence="3" id="KW-1185">Reference proteome</keyword>
<dbReference type="InterPro" id="IPR036051">
    <property type="entry name" value="KRAB_dom_sf"/>
</dbReference>
<dbReference type="CDD" id="cd07765">
    <property type="entry name" value="KRAB_A-box"/>
    <property type="match status" value="1"/>
</dbReference>
<dbReference type="Pfam" id="PF01352">
    <property type="entry name" value="KRAB"/>
    <property type="match status" value="1"/>
</dbReference>
<dbReference type="AlphaFoldDB" id="A0A8C5QAK8"/>